<evidence type="ECO:0000256" key="1">
    <source>
        <dbReference type="ARBA" id="ARBA00022694"/>
    </source>
</evidence>
<evidence type="ECO:0000256" key="9">
    <source>
        <dbReference type="ARBA" id="ARBA00040502"/>
    </source>
</evidence>
<evidence type="ECO:0000256" key="4">
    <source>
        <dbReference type="ARBA" id="ARBA00022833"/>
    </source>
</evidence>
<evidence type="ECO:0000256" key="8">
    <source>
        <dbReference type="ARBA" id="ARBA00038940"/>
    </source>
</evidence>
<dbReference type="EC" id="3.5.4.34" evidence="8"/>
<name>A0A9P0H046_NEZVI</name>
<dbReference type="GO" id="GO:0043829">
    <property type="term" value="F:tRNA-specific adenosine-37 deaminase activity"/>
    <property type="evidence" value="ECO:0007669"/>
    <property type="project" value="UniProtKB-EC"/>
</dbReference>
<dbReference type="GO" id="GO:0008033">
    <property type="term" value="P:tRNA processing"/>
    <property type="evidence" value="ECO:0007669"/>
    <property type="project" value="UniProtKB-KW"/>
</dbReference>
<evidence type="ECO:0000256" key="6">
    <source>
        <dbReference type="ARBA" id="ARBA00037784"/>
    </source>
</evidence>
<keyword evidence="4" id="KW-0862">Zinc</keyword>
<accession>A0A9P0H046</accession>
<dbReference type="OrthoDB" id="416253at2759"/>
<protein>
    <recommendedName>
        <fullName evidence="9">tRNA-specific adenosine deaminase 1</fullName>
        <ecNumber evidence="8">3.5.4.34</ecNumber>
    </recommendedName>
    <alternativeName>
        <fullName evidence="10">tRNA-specific adenosine-37 deaminase</fullName>
    </alternativeName>
</protein>
<evidence type="ECO:0000256" key="2">
    <source>
        <dbReference type="ARBA" id="ARBA00022723"/>
    </source>
</evidence>
<dbReference type="Proteomes" id="UP001152798">
    <property type="component" value="Chromosome 2"/>
</dbReference>
<comment type="function">
    <text evidence="6">Specifically deaminates adenosine-37 to inosine in tRNA-Ala.</text>
</comment>
<comment type="cofactor">
    <cofactor evidence="5">
        <name>1D-myo-inositol hexakisphosphate</name>
        <dbReference type="ChEBI" id="CHEBI:58130"/>
    </cofactor>
</comment>
<keyword evidence="1" id="KW-0819">tRNA processing</keyword>
<evidence type="ECO:0000259" key="12">
    <source>
        <dbReference type="PROSITE" id="PS50141"/>
    </source>
</evidence>
<comment type="catalytic activity">
    <reaction evidence="11">
        <text>adenosine(37) in tRNA(Ala) + H2O + H(+) = inosine(37) in tRNA(Ala) + NH4(+)</text>
        <dbReference type="Rhea" id="RHEA:50968"/>
        <dbReference type="Rhea" id="RHEA-COMP:12855"/>
        <dbReference type="Rhea" id="RHEA-COMP:12856"/>
        <dbReference type="ChEBI" id="CHEBI:15377"/>
        <dbReference type="ChEBI" id="CHEBI:15378"/>
        <dbReference type="ChEBI" id="CHEBI:28938"/>
        <dbReference type="ChEBI" id="CHEBI:74411"/>
        <dbReference type="ChEBI" id="CHEBI:82852"/>
        <dbReference type="EC" id="3.5.4.34"/>
    </reaction>
</comment>
<keyword evidence="2" id="KW-0479">Metal-binding</keyword>
<keyword evidence="3" id="KW-0378">Hydrolase</keyword>
<dbReference type="EMBL" id="OV725078">
    <property type="protein sequence ID" value="CAH1394079.1"/>
    <property type="molecule type" value="Genomic_DNA"/>
</dbReference>
<reference evidence="13" key="1">
    <citation type="submission" date="2022-01" db="EMBL/GenBank/DDBJ databases">
        <authorList>
            <person name="King R."/>
        </authorList>
    </citation>
    <scope>NUCLEOTIDE SEQUENCE</scope>
</reference>
<sequence length="368" mass="41211">MSVADIIAEMCLKLYDSFGKKGKPEKGKEWTQLAGIVMEIDNKFTVVSLATGTKCIGVNSMCPNGTILNDSHAEVLARRAFHRFIYEEMKVVKNGGRSEILKWKGPKFDLCKNLKFHLYTSHVPCGDASIIPMKEMEELLPVSKRQKIDVYRTGAKPVCYGSKQDSKNSGVDYHVRGAVRTKPGRGNPTMSLSCSDKIARWIYVGLQGALLSHLMEEDLKLSTLVIGAGGPFNHDIIKHSLIGRSGVESDLPQILQTNLVFCDSPFKIIGGKPTPTSIIWSNVLNKSLDVSSRGRRLGTTTKSINKGVVMVAKIEFLKQFLSLCSENQEKITYREIKSCAYNYQLRCRDFKQRMGIWSQKSQFENFLL</sequence>
<dbReference type="Pfam" id="PF02137">
    <property type="entry name" value="A_deamin"/>
    <property type="match status" value="1"/>
</dbReference>
<evidence type="ECO:0000313" key="13">
    <source>
        <dbReference type="EMBL" id="CAH1394079.1"/>
    </source>
</evidence>
<dbReference type="PANTHER" id="PTHR46516:SF1">
    <property type="entry name" value="TRNA-SPECIFIC ADENOSINE DEAMINASE 1"/>
    <property type="match status" value="1"/>
</dbReference>
<evidence type="ECO:0000256" key="5">
    <source>
        <dbReference type="ARBA" id="ARBA00037026"/>
    </source>
</evidence>
<evidence type="ECO:0000256" key="10">
    <source>
        <dbReference type="ARBA" id="ARBA00041760"/>
    </source>
</evidence>
<evidence type="ECO:0000256" key="7">
    <source>
        <dbReference type="ARBA" id="ARBA00038326"/>
    </source>
</evidence>
<dbReference type="GO" id="GO:0046872">
    <property type="term" value="F:metal ion binding"/>
    <property type="evidence" value="ECO:0007669"/>
    <property type="project" value="UniProtKB-KW"/>
</dbReference>
<proteinExistence type="inferred from homology"/>
<dbReference type="PROSITE" id="PS50141">
    <property type="entry name" value="A_DEAMIN_EDITASE"/>
    <property type="match status" value="1"/>
</dbReference>
<feature type="domain" description="A to I editase" evidence="12">
    <location>
        <begin position="48"/>
        <end position="344"/>
    </location>
</feature>
<dbReference type="InterPro" id="IPR002466">
    <property type="entry name" value="A_deamin"/>
</dbReference>
<keyword evidence="14" id="KW-1185">Reference proteome</keyword>
<evidence type="ECO:0000256" key="11">
    <source>
        <dbReference type="ARBA" id="ARBA00047635"/>
    </source>
</evidence>
<dbReference type="GO" id="GO:0003723">
    <property type="term" value="F:RNA binding"/>
    <property type="evidence" value="ECO:0007669"/>
    <property type="project" value="InterPro"/>
</dbReference>
<organism evidence="13 14">
    <name type="scientific">Nezara viridula</name>
    <name type="common">Southern green stink bug</name>
    <name type="synonym">Cimex viridulus</name>
    <dbReference type="NCBI Taxonomy" id="85310"/>
    <lineage>
        <taxon>Eukaryota</taxon>
        <taxon>Metazoa</taxon>
        <taxon>Ecdysozoa</taxon>
        <taxon>Arthropoda</taxon>
        <taxon>Hexapoda</taxon>
        <taxon>Insecta</taxon>
        <taxon>Pterygota</taxon>
        <taxon>Neoptera</taxon>
        <taxon>Paraneoptera</taxon>
        <taxon>Hemiptera</taxon>
        <taxon>Heteroptera</taxon>
        <taxon>Panheteroptera</taxon>
        <taxon>Pentatomomorpha</taxon>
        <taxon>Pentatomoidea</taxon>
        <taxon>Pentatomidae</taxon>
        <taxon>Pentatominae</taxon>
        <taxon>Nezara</taxon>
    </lineage>
</organism>
<dbReference type="AlphaFoldDB" id="A0A9P0H046"/>
<dbReference type="PANTHER" id="PTHR46516">
    <property type="entry name" value="TRNA-SPECIFIC ADENOSINE DEAMINASE 1"/>
    <property type="match status" value="1"/>
</dbReference>
<gene>
    <name evidence="13" type="ORF">NEZAVI_LOCUS4636</name>
</gene>
<dbReference type="SMART" id="SM00552">
    <property type="entry name" value="ADEAMc"/>
    <property type="match status" value="1"/>
</dbReference>
<evidence type="ECO:0000313" key="14">
    <source>
        <dbReference type="Proteomes" id="UP001152798"/>
    </source>
</evidence>
<comment type="similarity">
    <text evidence="7">Belongs to the ADAT1 family.</text>
</comment>
<evidence type="ECO:0000256" key="3">
    <source>
        <dbReference type="ARBA" id="ARBA00022801"/>
    </source>
</evidence>